<evidence type="ECO:0000313" key="2">
    <source>
        <dbReference type="Proteomes" id="UP000827976"/>
    </source>
</evidence>
<dbReference type="EMBL" id="CM037024">
    <property type="protein sequence ID" value="KAH7663373.1"/>
    <property type="molecule type" value="Genomic_DNA"/>
</dbReference>
<proteinExistence type="predicted"/>
<name>A0ACB7URK3_DIOAL</name>
<dbReference type="Proteomes" id="UP000827976">
    <property type="component" value="Chromosome 14"/>
</dbReference>
<gene>
    <name evidence="1" type="ORF">IHE45_14G049600</name>
</gene>
<accession>A0ACB7URK3</accession>
<keyword evidence="2" id="KW-1185">Reference proteome</keyword>
<sequence length="159" mass="18335">MKQYIQGQSRDLVDQSYGKIVSMMFVTLVKIAQADPKYTDILLLENYGAFQNSLCDLANVVLTLAKFYHQASESYEQACTRHIIMIIYVQFEKLFQFARKIEDLMYTITPEEIPFQLGLSRMDLRKTLKSSVSAADKSINAMYRKLQKNLTSEELLPSL</sequence>
<reference evidence="2" key="1">
    <citation type="journal article" date="2022" name="Nat. Commun.">
        <title>Chromosome evolution and the genetic basis of agronomically important traits in greater yam.</title>
        <authorList>
            <person name="Bredeson J.V."/>
            <person name="Lyons J.B."/>
            <person name="Oniyinde I.O."/>
            <person name="Okereke N.R."/>
            <person name="Kolade O."/>
            <person name="Nnabue I."/>
            <person name="Nwadili C.O."/>
            <person name="Hribova E."/>
            <person name="Parker M."/>
            <person name="Nwogha J."/>
            <person name="Shu S."/>
            <person name="Carlson J."/>
            <person name="Kariba R."/>
            <person name="Muthemba S."/>
            <person name="Knop K."/>
            <person name="Barton G.J."/>
            <person name="Sherwood A.V."/>
            <person name="Lopez-Montes A."/>
            <person name="Asiedu R."/>
            <person name="Jamnadass R."/>
            <person name="Muchugi A."/>
            <person name="Goodstein D."/>
            <person name="Egesi C.N."/>
            <person name="Featherston J."/>
            <person name="Asfaw A."/>
            <person name="Simpson G.G."/>
            <person name="Dolezel J."/>
            <person name="Hendre P.S."/>
            <person name="Van Deynze A."/>
            <person name="Kumar P.L."/>
            <person name="Obidiegwu J.E."/>
            <person name="Bhattacharjee R."/>
            <person name="Rokhsar D.S."/>
        </authorList>
    </citation>
    <scope>NUCLEOTIDE SEQUENCE [LARGE SCALE GENOMIC DNA]</scope>
    <source>
        <strain evidence="2">cv. TDa95/00328</strain>
    </source>
</reference>
<evidence type="ECO:0000313" key="1">
    <source>
        <dbReference type="EMBL" id="KAH7663373.1"/>
    </source>
</evidence>
<comment type="caution">
    <text evidence="1">The sequence shown here is derived from an EMBL/GenBank/DDBJ whole genome shotgun (WGS) entry which is preliminary data.</text>
</comment>
<organism evidence="1 2">
    <name type="scientific">Dioscorea alata</name>
    <name type="common">Purple yam</name>
    <dbReference type="NCBI Taxonomy" id="55571"/>
    <lineage>
        <taxon>Eukaryota</taxon>
        <taxon>Viridiplantae</taxon>
        <taxon>Streptophyta</taxon>
        <taxon>Embryophyta</taxon>
        <taxon>Tracheophyta</taxon>
        <taxon>Spermatophyta</taxon>
        <taxon>Magnoliopsida</taxon>
        <taxon>Liliopsida</taxon>
        <taxon>Dioscoreales</taxon>
        <taxon>Dioscoreaceae</taxon>
        <taxon>Dioscorea</taxon>
    </lineage>
</organism>
<protein>
    <submittedName>
        <fullName evidence="1">Exocyst complex component Sec3 C-terminal protein</fullName>
    </submittedName>
</protein>